<feature type="domain" description="Methyltransferase type 11" evidence="1">
    <location>
        <begin position="106"/>
        <end position="203"/>
    </location>
</feature>
<dbReference type="SUPFAM" id="SSF53335">
    <property type="entry name" value="S-adenosyl-L-methionine-dependent methyltransferases"/>
    <property type="match status" value="1"/>
</dbReference>
<dbReference type="PANTHER" id="PTHR45036:SF1">
    <property type="entry name" value="METHYLTRANSFERASE LIKE 7A"/>
    <property type="match status" value="1"/>
</dbReference>
<dbReference type="Proteomes" id="UP001286313">
    <property type="component" value="Unassembled WGS sequence"/>
</dbReference>
<dbReference type="CDD" id="cd02440">
    <property type="entry name" value="AdoMet_MTases"/>
    <property type="match status" value="1"/>
</dbReference>
<keyword evidence="3" id="KW-1185">Reference proteome</keyword>
<dbReference type="InterPro" id="IPR029063">
    <property type="entry name" value="SAM-dependent_MTases_sf"/>
</dbReference>
<dbReference type="InterPro" id="IPR013216">
    <property type="entry name" value="Methyltransf_11"/>
</dbReference>
<name>A0AAE1KU25_PETCI</name>
<organism evidence="2 3">
    <name type="scientific">Petrolisthes cinctipes</name>
    <name type="common">Flat porcelain crab</name>
    <dbReference type="NCBI Taxonomy" id="88211"/>
    <lineage>
        <taxon>Eukaryota</taxon>
        <taxon>Metazoa</taxon>
        <taxon>Ecdysozoa</taxon>
        <taxon>Arthropoda</taxon>
        <taxon>Crustacea</taxon>
        <taxon>Multicrustacea</taxon>
        <taxon>Malacostraca</taxon>
        <taxon>Eumalacostraca</taxon>
        <taxon>Eucarida</taxon>
        <taxon>Decapoda</taxon>
        <taxon>Pleocyemata</taxon>
        <taxon>Anomura</taxon>
        <taxon>Galatheoidea</taxon>
        <taxon>Porcellanidae</taxon>
        <taxon>Petrolisthes</taxon>
    </lineage>
</organism>
<evidence type="ECO:0000313" key="2">
    <source>
        <dbReference type="EMBL" id="KAK3883853.1"/>
    </source>
</evidence>
<protein>
    <recommendedName>
        <fullName evidence="1">Methyltransferase type 11 domain-containing protein</fullName>
    </recommendedName>
</protein>
<dbReference type="AlphaFoldDB" id="A0AAE1KU25"/>
<comment type="caution">
    <text evidence="2">The sequence shown here is derived from an EMBL/GenBank/DDBJ whole genome shotgun (WGS) entry which is preliminary data.</text>
</comment>
<dbReference type="GO" id="GO:0008757">
    <property type="term" value="F:S-adenosylmethionine-dependent methyltransferase activity"/>
    <property type="evidence" value="ECO:0007669"/>
    <property type="project" value="InterPro"/>
</dbReference>
<dbReference type="PANTHER" id="PTHR45036">
    <property type="entry name" value="METHYLTRANSFERASE LIKE 7B"/>
    <property type="match status" value="1"/>
</dbReference>
<evidence type="ECO:0000313" key="3">
    <source>
        <dbReference type="Proteomes" id="UP001286313"/>
    </source>
</evidence>
<proteinExistence type="predicted"/>
<gene>
    <name evidence="2" type="ORF">Pcinc_011850</name>
</gene>
<dbReference type="EMBL" id="JAWQEG010000946">
    <property type="protein sequence ID" value="KAK3883853.1"/>
    <property type="molecule type" value="Genomic_DNA"/>
</dbReference>
<dbReference type="Pfam" id="PF08241">
    <property type="entry name" value="Methyltransf_11"/>
    <property type="match status" value="1"/>
</dbReference>
<sequence>MASSIYELLPKEGLLHENLSKVSTIISEYCKDRRAVTYGCLGLLGFGLTLKYGQDVRHRFFAWFNNKAIQMKKEDYEEIRRELFVSVPELKSHDSELRKENALKILEIGVGVGTNLSHYPDGSHLIVIDPNPHFVDYYNKNRAKYPNIKSENVIVSTGEEMDMVESGSVDMVVTTAVLCSVKDITKVVSQIKRVLVPGGRYYFMEHIKEWDKKQHWFRLFLQHTLSLFLWPFLLDGCLLNRDPLPVIEAVGFTKQLSKVCNLPHSTKARTERN</sequence>
<dbReference type="InterPro" id="IPR052356">
    <property type="entry name" value="Thiol_S-MT"/>
</dbReference>
<dbReference type="Gene3D" id="3.40.50.150">
    <property type="entry name" value="Vaccinia Virus protein VP39"/>
    <property type="match status" value="1"/>
</dbReference>
<evidence type="ECO:0000259" key="1">
    <source>
        <dbReference type="Pfam" id="PF08241"/>
    </source>
</evidence>
<reference evidence="2" key="1">
    <citation type="submission" date="2023-10" db="EMBL/GenBank/DDBJ databases">
        <title>Genome assemblies of two species of porcelain crab, Petrolisthes cinctipes and Petrolisthes manimaculis (Anomura: Porcellanidae).</title>
        <authorList>
            <person name="Angst P."/>
        </authorList>
    </citation>
    <scope>NUCLEOTIDE SEQUENCE</scope>
    <source>
        <strain evidence="2">PB745_01</strain>
        <tissue evidence="2">Gill</tissue>
    </source>
</reference>
<accession>A0AAE1KU25</accession>